<gene>
    <name evidence="2" type="ORF">V8G56_16175</name>
</gene>
<keyword evidence="3" id="KW-1185">Reference proteome</keyword>
<accession>A0ABW7MV81</accession>
<comment type="caution">
    <text evidence="2">The sequence shown here is derived from an EMBL/GenBank/DDBJ whole genome shotgun (WGS) entry which is preliminary data.</text>
</comment>
<dbReference type="RefSeq" id="WP_395439505.1">
    <property type="nucleotide sequence ID" value="NZ_JBAWKC010000007.1"/>
</dbReference>
<dbReference type="Pfam" id="PF19851">
    <property type="entry name" value="DUF6326"/>
    <property type="match status" value="1"/>
</dbReference>
<feature type="transmembrane region" description="Helical" evidence="1">
    <location>
        <begin position="92"/>
        <end position="114"/>
    </location>
</feature>
<proteinExistence type="predicted"/>
<protein>
    <submittedName>
        <fullName evidence="2">DUF6326 family protein</fullName>
    </submittedName>
</protein>
<keyword evidence="1" id="KW-0812">Transmembrane</keyword>
<evidence type="ECO:0000313" key="2">
    <source>
        <dbReference type="EMBL" id="MFH6770288.1"/>
    </source>
</evidence>
<keyword evidence="1" id="KW-1133">Transmembrane helix</keyword>
<dbReference type="InterPro" id="IPR046289">
    <property type="entry name" value="DUF6326"/>
</dbReference>
<evidence type="ECO:0000256" key="1">
    <source>
        <dbReference type="SAM" id="Phobius"/>
    </source>
</evidence>
<feature type="transmembrane region" description="Helical" evidence="1">
    <location>
        <begin position="63"/>
        <end position="85"/>
    </location>
</feature>
<evidence type="ECO:0000313" key="3">
    <source>
        <dbReference type="Proteomes" id="UP001610104"/>
    </source>
</evidence>
<sequence length="146" mass="17052">MNIKRTSSKSLTNYSINIKIKLAALWTSLMFLYIYADFFQLMTPKKLERMMNLETPMGPTSPQILVIFSVILIIPALMIFLSIFLKPQINKWLNIIIALIYTSMSILIIVSTIGDNWHTFYVLFNFVETILFAIIILQAWKWPRVE</sequence>
<feature type="transmembrane region" description="Helical" evidence="1">
    <location>
        <begin position="20"/>
        <end position="43"/>
    </location>
</feature>
<dbReference type="Proteomes" id="UP001610104">
    <property type="component" value="Unassembled WGS sequence"/>
</dbReference>
<reference evidence="2 3" key="1">
    <citation type="submission" date="2024-02" db="EMBL/GenBank/DDBJ databases">
        <title>A Gaetbulibacter species isolated from tidal flats and genomic insights of their niches.</title>
        <authorList>
            <person name="Ye Y."/>
        </authorList>
    </citation>
    <scope>NUCLEOTIDE SEQUENCE [LARGE SCALE GENOMIC DNA]</scope>
    <source>
        <strain evidence="2 3">KEM-8</strain>
    </source>
</reference>
<organism evidence="2 3">
    <name type="scientific">Gaetbulibacter aquiaggeris</name>
    <dbReference type="NCBI Taxonomy" id="1735373"/>
    <lineage>
        <taxon>Bacteria</taxon>
        <taxon>Pseudomonadati</taxon>
        <taxon>Bacteroidota</taxon>
        <taxon>Flavobacteriia</taxon>
        <taxon>Flavobacteriales</taxon>
        <taxon>Flavobacteriaceae</taxon>
        <taxon>Gaetbulibacter</taxon>
    </lineage>
</organism>
<keyword evidence="1" id="KW-0472">Membrane</keyword>
<name>A0ABW7MV81_9FLAO</name>
<dbReference type="EMBL" id="JBAWKC010000007">
    <property type="protein sequence ID" value="MFH6770288.1"/>
    <property type="molecule type" value="Genomic_DNA"/>
</dbReference>
<feature type="transmembrane region" description="Helical" evidence="1">
    <location>
        <begin position="120"/>
        <end position="140"/>
    </location>
</feature>